<sequence length="305" mass="33628">MKQPISPNTVALPGPFEHVMLHTRGIRLHAVVAGDPRDPLVLLIHGTFGAWLDFRHVIEPLAQEGFHVAAVDMRGYGMSDKPPSRPGDDTLLAVGDIDGMITALGHERAHLVGHDTGGALSWVYSAAYPHRVDSLVAVSAAHPYDLRSYMRRRPWQLIYMTTRVAIGRLPSWFLRWFAGAIPQVWRSELTINTQPGFHRSDAFTETLALRVQAASIHNALRGIIHNSRMLTPKLISLPNKANANAPTLAPVLLIHPPQDVWTRIDELSSARTRGPLARTSIPGAKNVPHVENPQGFVEALTNFLS</sequence>
<dbReference type="Gene3D" id="3.40.50.1820">
    <property type="entry name" value="alpha/beta hydrolase"/>
    <property type="match status" value="1"/>
</dbReference>
<evidence type="ECO:0000259" key="1">
    <source>
        <dbReference type="Pfam" id="PF00561"/>
    </source>
</evidence>
<keyword evidence="2" id="KW-0378">Hydrolase</keyword>
<dbReference type="PRINTS" id="PR00111">
    <property type="entry name" value="ABHYDROLASE"/>
</dbReference>
<dbReference type="PANTHER" id="PTHR43798">
    <property type="entry name" value="MONOACYLGLYCEROL LIPASE"/>
    <property type="match status" value="1"/>
</dbReference>
<evidence type="ECO:0000313" key="2">
    <source>
        <dbReference type="EMBL" id="EFK55157.1"/>
    </source>
</evidence>
<keyword evidence="3" id="KW-1185">Reference proteome</keyword>
<dbReference type="Pfam" id="PF00561">
    <property type="entry name" value="Abhydrolase_1"/>
    <property type="match status" value="1"/>
</dbReference>
<dbReference type="InterPro" id="IPR050266">
    <property type="entry name" value="AB_hydrolase_sf"/>
</dbReference>
<dbReference type="STRING" id="585529.HMPREF0291_10415"/>
<dbReference type="PANTHER" id="PTHR43798:SF33">
    <property type="entry name" value="HYDROLASE, PUTATIVE (AFU_ORTHOLOGUE AFUA_2G14860)-RELATED"/>
    <property type="match status" value="1"/>
</dbReference>
<proteinExistence type="predicted"/>
<evidence type="ECO:0000313" key="3">
    <source>
        <dbReference type="Proteomes" id="UP000004208"/>
    </source>
</evidence>
<name>D7WBC6_9CORY</name>
<dbReference type="AlphaFoldDB" id="D7WBC6"/>
<protein>
    <submittedName>
        <fullName evidence="2">Hydrolase, alpha/beta domain protein</fullName>
    </submittedName>
</protein>
<dbReference type="InterPro" id="IPR029058">
    <property type="entry name" value="AB_hydrolase_fold"/>
</dbReference>
<organism evidence="2 3">
    <name type="scientific">Corynebacterium genitalium ATCC 33030</name>
    <dbReference type="NCBI Taxonomy" id="585529"/>
    <lineage>
        <taxon>Bacteria</taxon>
        <taxon>Bacillati</taxon>
        <taxon>Actinomycetota</taxon>
        <taxon>Actinomycetes</taxon>
        <taxon>Mycobacteriales</taxon>
        <taxon>Corynebacteriaceae</taxon>
        <taxon>Corynebacterium</taxon>
    </lineage>
</organism>
<dbReference type="PRINTS" id="PR00412">
    <property type="entry name" value="EPOXHYDRLASE"/>
</dbReference>
<gene>
    <name evidence="2" type="ORF">HMPREF0291_10415</name>
</gene>
<dbReference type="HOGENOM" id="CLU_020336_7_3_11"/>
<dbReference type="InterPro" id="IPR000073">
    <property type="entry name" value="AB_hydrolase_1"/>
</dbReference>
<dbReference type="OrthoDB" id="2987348at2"/>
<dbReference type="RefSeq" id="WP_005287197.1">
    <property type="nucleotide sequence ID" value="NZ_CM000961.1"/>
</dbReference>
<dbReference type="GO" id="GO:0016020">
    <property type="term" value="C:membrane"/>
    <property type="evidence" value="ECO:0007669"/>
    <property type="project" value="TreeGrafter"/>
</dbReference>
<accession>D7WBC6</accession>
<dbReference type="InterPro" id="IPR000639">
    <property type="entry name" value="Epox_hydrolase-like"/>
</dbReference>
<dbReference type="GO" id="GO:0046464">
    <property type="term" value="P:acylglycerol catabolic process"/>
    <property type="evidence" value="ECO:0007669"/>
    <property type="project" value="TreeGrafter"/>
</dbReference>
<dbReference type="GO" id="GO:0047372">
    <property type="term" value="F:monoacylglycerol lipase activity"/>
    <property type="evidence" value="ECO:0007669"/>
    <property type="project" value="TreeGrafter"/>
</dbReference>
<comment type="caution">
    <text evidence="2">The sequence shown here is derived from an EMBL/GenBank/DDBJ whole genome shotgun (WGS) entry which is preliminary data.</text>
</comment>
<dbReference type="Proteomes" id="UP000004208">
    <property type="component" value="Unassembled WGS sequence"/>
</dbReference>
<reference evidence="2" key="1">
    <citation type="submission" date="2010-06" db="EMBL/GenBank/DDBJ databases">
        <authorList>
            <person name="Muzny D."/>
            <person name="Qin X."/>
            <person name="Buhay C."/>
            <person name="Dugan-Rocha S."/>
            <person name="Ding Y."/>
            <person name="Chen G."/>
            <person name="Hawes A."/>
            <person name="Holder M."/>
            <person name="Jhangiani S."/>
            <person name="Johnson A."/>
            <person name="Khan Z."/>
            <person name="Li Z."/>
            <person name="Liu W."/>
            <person name="Liu X."/>
            <person name="Perez L."/>
            <person name="Shen H."/>
            <person name="Wang Q."/>
            <person name="Watt J."/>
            <person name="Xi L."/>
            <person name="Xin Y."/>
            <person name="Zhou J."/>
            <person name="Deng J."/>
            <person name="Jiang H."/>
            <person name="Liu Y."/>
            <person name="Qu J."/>
            <person name="Song X.-Z."/>
            <person name="Zhang L."/>
            <person name="Villasana D."/>
            <person name="Johnson A."/>
            <person name="Liu J."/>
            <person name="Liyanage D."/>
            <person name="Lorensuhewa L."/>
            <person name="Robinson T."/>
            <person name="Song A."/>
            <person name="Song B.-B."/>
            <person name="Dinh H."/>
            <person name="Thornton R."/>
            <person name="Coyle M."/>
            <person name="Francisco L."/>
            <person name="Jackson L."/>
            <person name="Javaid M."/>
            <person name="Korchina V."/>
            <person name="Kovar C."/>
            <person name="Mata R."/>
            <person name="Mathew T."/>
            <person name="Ngo R."/>
            <person name="Nguyen L."/>
            <person name="Nguyen N."/>
            <person name="Okwuonu G."/>
            <person name="Ongeri F."/>
            <person name="Pham C."/>
            <person name="Simmons D."/>
            <person name="Wilczek-Boney K."/>
            <person name="Hale W."/>
            <person name="Jakkamsetti A."/>
            <person name="Pham P."/>
            <person name="Ruth R."/>
            <person name="San Lucas F."/>
            <person name="Warren J."/>
            <person name="Zhang J."/>
            <person name="Zhao Z."/>
            <person name="Zhou C."/>
            <person name="Zhu D."/>
            <person name="Lee S."/>
            <person name="Bess C."/>
            <person name="Blankenburg K."/>
            <person name="Forbes L."/>
            <person name="Fu Q."/>
            <person name="Gubbala S."/>
            <person name="Hirani K."/>
            <person name="Jayaseelan J.C."/>
            <person name="Lara F."/>
            <person name="Munidasa M."/>
            <person name="Palculict T."/>
            <person name="Patil S."/>
            <person name="Pu L.-L."/>
            <person name="Saada N."/>
            <person name="Tang L."/>
            <person name="Weissenberger G."/>
            <person name="Zhu Y."/>
            <person name="Hemphill L."/>
            <person name="Shang Y."/>
            <person name="Youmans B."/>
            <person name="Ayvaz T."/>
            <person name="Ross M."/>
            <person name="Santibanez J."/>
            <person name="Aqrawi P."/>
            <person name="Gross S."/>
            <person name="Joshi V."/>
            <person name="Fowler G."/>
            <person name="Nazareth L."/>
            <person name="Reid J."/>
            <person name="Worley K."/>
            <person name="Petrosino J."/>
            <person name="Highlander S."/>
            <person name="Gibbs R."/>
        </authorList>
    </citation>
    <scope>NUCLEOTIDE SEQUENCE [LARGE SCALE GENOMIC DNA]</scope>
    <source>
        <strain evidence="2">ATCC 33030</strain>
    </source>
</reference>
<feature type="domain" description="AB hydrolase-1" evidence="1">
    <location>
        <begin position="39"/>
        <end position="168"/>
    </location>
</feature>
<dbReference type="eggNOG" id="COG0596">
    <property type="taxonomic scope" value="Bacteria"/>
</dbReference>
<dbReference type="EMBL" id="ACLJ02000001">
    <property type="protein sequence ID" value="EFK55157.1"/>
    <property type="molecule type" value="Genomic_DNA"/>
</dbReference>
<dbReference type="SUPFAM" id="SSF53474">
    <property type="entry name" value="alpha/beta-Hydrolases"/>
    <property type="match status" value="1"/>
</dbReference>